<dbReference type="AlphaFoldDB" id="A0A4Y7RRS5"/>
<evidence type="ECO:0000256" key="5">
    <source>
        <dbReference type="ARBA" id="ARBA00022801"/>
    </source>
</evidence>
<evidence type="ECO:0000256" key="6">
    <source>
        <dbReference type="ARBA" id="ARBA00022884"/>
    </source>
</evidence>
<evidence type="ECO:0008006" key="10">
    <source>
        <dbReference type="Google" id="ProtNLM"/>
    </source>
</evidence>
<gene>
    <name evidence="8" type="ORF">Pmgp_01484</name>
</gene>
<evidence type="ECO:0000256" key="7">
    <source>
        <dbReference type="ARBA" id="ARBA00023016"/>
    </source>
</evidence>
<keyword evidence="6" id="KW-0694">RNA-binding</keyword>
<keyword evidence="7" id="KW-0346">Stress response</keyword>
<dbReference type="GO" id="GO:0003729">
    <property type="term" value="F:mRNA binding"/>
    <property type="evidence" value="ECO:0007669"/>
    <property type="project" value="InterPro"/>
</dbReference>
<dbReference type="RefSeq" id="WP_134213361.1">
    <property type="nucleotide sequence ID" value="NZ_QFFZ01000012.1"/>
</dbReference>
<reference evidence="8 9" key="1">
    <citation type="journal article" date="2018" name="Environ. Microbiol.">
        <title>Novel energy conservation strategies and behaviour of Pelotomaculum schinkii driving syntrophic propionate catabolism.</title>
        <authorList>
            <person name="Hidalgo-Ahumada C.A.P."/>
            <person name="Nobu M.K."/>
            <person name="Narihiro T."/>
            <person name="Tamaki H."/>
            <person name="Liu W.T."/>
            <person name="Kamagata Y."/>
            <person name="Stams A.J.M."/>
            <person name="Imachi H."/>
            <person name="Sousa D.Z."/>
        </authorList>
    </citation>
    <scope>NUCLEOTIDE SEQUENCE [LARGE SCALE GENOMIC DNA]</scope>
    <source>
        <strain evidence="8 9">MGP</strain>
    </source>
</reference>
<keyword evidence="4" id="KW-0255">Endonuclease</keyword>
<comment type="similarity">
    <text evidence="1">Belongs to the HicA mRNA interferase family.</text>
</comment>
<dbReference type="SUPFAM" id="SSF54786">
    <property type="entry name" value="YcfA/nrd intein domain"/>
    <property type="match status" value="1"/>
</dbReference>
<proteinExistence type="inferred from homology"/>
<name>A0A4Y7RRS5_9FIRM</name>
<dbReference type="GO" id="GO:0016787">
    <property type="term" value="F:hydrolase activity"/>
    <property type="evidence" value="ECO:0007669"/>
    <property type="project" value="UniProtKB-KW"/>
</dbReference>
<evidence type="ECO:0000313" key="9">
    <source>
        <dbReference type="Proteomes" id="UP000297597"/>
    </source>
</evidence>
<organism evidence="8 9">
    <name type="scientific">Pelotomaculum propionicicum</name>
    <dbReference type="NCBI Taxonomy" id="258475"/>
    <lineage>
        <taxon>Bacteria</taxon>
        <taxon>Bacillati</taxon>
        <taxon>Bacillota</taxon>
        <taxon>Clostridia</taxon>
        <taxon>Eubacteriales</taxon>
        <taxon>Desulfotomaculaceae</taxon>
        <taxon>Pelotomaculum</taxon>
    </lineage>
</organism>
<comment type="caution">
    <text evidence="8">The sequence shown here is derived from an EMBL/GenBank/DDBJ whole genome shotgun (WGS) entry which is preliminary data.</text>
</comment>
<evidence type="ECO:0000256" key="2">
    <source>
        <dbReference type="ARBA" id="ARBA00022649"/>
    </source>
</evidence>
<evidence type="ECO:0000256" key="1">
    <source>
        <dbReference type="ARBA" id="ARBA00006620"/>
    </source>
</evidence>
<dbReference type="OrthoDB" id="9811409at2"/>
<evidence type="ECO:0000256" key="4">
    <source>
        <dbReference type="ARBA" id="ARBA00022759"/>
    </source>
</evidence>
<evidence type="ECO:0000256" key="3">
    <source>
        <dbReference type="ARBA" id="ARBA00022722"/>
    </source>
</evidence>
<dbReference type="InterPro" id="IPR038570">
    <property type="entry name" value="HicA_sf"/>
</dbReference>
<dbReference type="Pfam" id="PF07927">
    <property type="entry name" value="HicA_toxin"/>
    <property type="match status" value="1"/>
</dbReference>
<dbReference type="Gene3D" id="3.30.920.30">
    <property type="entry name" value="Hypothetical protein"/>
    <property type="match status" value="1"/>
</dbReference>
<keyword evidence="5" id="KW-0378">Hydrolase</keyword>
<evidence type="ECO:0000313" key="8">
    <source>
        <dbReference type="EMBL" id="TEB11688.1"/>
    </source>
</evidence>
<dbReference type="InterPro" id="IPR012933">
    <property type="entry name" value="HicA_mRNA_interferase"/>
</dbReference>
<keyword evidence="9" id="KW-1185">Reference proteome</keyword>
<dbReference type="EMBL" id="QFFZ01000012">
    <property type="protein sequence ID" value="TEB11688.1"/>
    <property type="molecule type" value="Genomic_DNA"/>
</dbReference>
<keyword evidence="3" id="KW-0540">Nuclease</keyword>
<accession>A0A4Y7RRS5</accession>
<keyword evidence="2" id="KW-1277">Toxin-antitoxin system</keyword>
<sequence>MKSYSSREILQILKADGWYTVGQEGSHIQLKHPTKPGKVTVKHPVQDYKQKTVMSIFKQAGLKTK</sequence>
<protein>
    <recommendedName>
        <fullName evidence="10">Addiction module toxin, HicA family</fullName>
    </recommendedName>
</protein>
<dbReference type="Proteomes" id="UP000297597">
    <property type="component" value="Unassembled WGS sequence"/>
</dbReference>
<dbReference type="GO" id="GO:0004519">
    <property type="term" value="F:endonuclease activity"/>
    <property type="evidence" value="ECO:0007669"/>
    <property type="project" value="UniProtKB-KW"/>
</dbReference>